<accession>A0A401Q721</accession>
<gene>
    <name evidence="2" type="ORF">scyTo_0022467</name>
</gene>
<evidence type="ECO:0000256" key="1">
    <source>
        <dbReference type="SAM" id="MobiDB-lite"/>
    </source>
</evidence>
<sequence>MKSGLARRACLPWDPIPDSTVKERTRRTLGEDEEGSAFEDIMNTT</sequence>
<organism evidence="2 3">
    <name type="scientific">Scyliorhinus torazame</name>
    <name type="common">Cloudy catshark</name>
    <name type="synonym">Catulus torazame</name>
    <dbReference type="NCBI Taxonomy" id="75743"/>
    <lineage>
        <taxon>Eukaryota</taxon>
        <taxon>Metazoa</taxon>
        <taxon>Chordata</taxon>
        <taxon>Craniata</taxon>
        <taxon>Vertebrata</taxon>
        <taxon>Chondrichthyes</taxon>
        <taxon>Elasmobranchii</taxon>
        <taxon>Galeomorphii</taxon>
        <taxon>Galeoidea</taxon>
        <taxon>Carcharhiniformes</taxon>
        <taxon>Scyliorhinidae</taxon>
        <taxon>Scyliorhinus</taxon>
    </lineage>
</organism>
<evidence type="ECO:0000313" key="2">
    <source>
        <dbReference type="EMBL" id="GCB81161.1"/>
    </source>
</evidence>
<name>A0A401Q721_SCYTO</name>
<evidence type="ECO:0000313" key="3">
    <source>
        <dbReference type="Proteomes" id="UP000288216"/>
    </source>
</evidence>
<dbReference type="AlphaFoldDB" id="A0A401Q721"/>
<proteinExistence type="predicted"/>
<feature type="non-terminal residue" evidence="2">
    <location>
        <position position="45"/>
    </location>
</feature>
<dbReference type="Proteomes" id="UP000288216">
    <property type="component" value="Unassembled WGS sequence"/>
</dbReference>
<protein>
    <submittedName>
        <fullName evidence="2">Uncharacterized protein</fullName>
    </submittedName>
</protein>
<feature type="compositionally biased region" description="Basic and acidic residues" evidence="1">
    <location>
        <begin position="20"/>
        <end position="30"/>
    </location>
</feature>
<keyword evidence="3" id="KW-1185">Reference proteome</keyword>
<feature type="region of interest" description="Disordered" evidence="1">
    <location>
        <begin position="1"/>
        <end position="45"/>
    </location>
</feature>
<comment type="caution">
    <text evidence="2">The sequence shown here is derived from an EMBL/GenBank/DDBJ whole genome shotgun (WGS) entry which is preliminary data.</text>
</comment>
<dbReference type="EMBL" id="BFAA01022633">
    <property type="protein sequence ID" value="GCB81161.1"/>
    <property type="molecule type" value="Genomic_DNA"/>
</dbReference>
<reference evidence="2 3" key="1">
    <citation type="journal article" date="2018" name="Nat. Ecol. Evol.">
        <title>Shark genomes provide insights into elasmobranch evolution and the origin of vertebrates.</title>
        <authorList>
            <person name="Hara Y"/>
            <person name="Yamaguchi K"/>
            <person name="Onimaru K"/>
            <person name="Kadota M"/>
            <person name="Koyanagi M"/>
            <person name="Keeley SD"/>
            <person name="Tatsumi K"/>
            <person name="Tanaka K"/>
            <person name="Motone F"/>
            <person name="Kageyama Y"/>
            <person name="Nozu R"/>
            <person name="Adachi N"/>
            <person name="Nishimura O"/>
            <person name="Nakagawa R"/>
            <person name="Tanegashima C"/>
            <person name="Kiyatake I"/>
            <person name="Matsumoto R"/>
            <person name="Murakumo K"/>
            <person name="Nishida K"/>
            <person name="Terakita A"/>
            <person name="Kuratani S"/>
            <person name="Sato K"/>
            <person name="Hyodo S Kuraku.S."/>
        </authorList>
    </citation>
    <scope>NUCLEOTIDE SEQUENCE [LARGE SCALE GENOMIC DNA]</scope>
</reference>